<name>A0A5D0UMZ6_9ACTN</name>
<keyword evidence="3" id="KW-1185">Reference proteome</keyword>
<feature type="domain" description="FAS1-like dehydratase" evidence="1">
    <location>
        <begin position="54"/>
        <end position="180"/>
    </location>
</feature>
<evidence type="ECO:0000313" key="3">
    <source>
        <dbReference type="Proteomes" id="UP000322634"/>
    </source>
</evidence>
<comment type="caution">
    <text evidence="2">The sequence shown here is derived from an EMBL/GenBank/DDBJ whole genome shotgun (WGS) entry which is preliminary data.</text>
</comment>
<dbReference type="EMBL" id="VSFF01000001">
    <property type="protein sequence ID" value="TYC18953.1"/>
    <property type="molecule type" value="Genomic_DNA"/>
</dbReference>
<evidence type="ECO:0000313" key="2">
    <source>
        <dbReference type="EMBL" id="TYC18953.1"/>
    </source>
</evidence>
<proteinExistence type="predicted"/>
<dbReference type="Proteomes" id="UP000322634">
    <property type="component" value="Unassembled WGS sequence"/>
</dbReference>
<sequence>MVRFRTSQWRWQVEPEASRADLDTGVDTGADTGVDLAEKRARALVGRVERRSLGVVRAGAAAEFARAAGEDAPRLVDPDHPEFVVHPMYVVSLLRGAPGADDAEFRPDGMYRDEVPGTDGLDVSLMAGGQDVRWSCAVRVGDDIEVRRTLVSVERKGRGAGFILLTVEKTYGTPERGVLVEVTERFIVR</sequence>
<dbReference type="Gene3D" id="3.10.129.10">
    <property type="entry name" value="Hotdog Thioesterase"/>
    <property type="match status" value="1"/>
</dbReference>
<evidence type="ECO:0000259" key="1">
    <source>
        <dbReference type="Pfam" id="PF13452"/>
    </source>
</evidence>
<dbReference type="SUPFAM" id="SSF54637">
    <property type="entry name" value="Thioesterase/thiol ester dehydrase-isomerase"/>
    <property type="match status" value="1"/>
</dbReference>
<dbReference type="InterPro" id="IPR039569">
    <property type="entry name" value="FAS1-like_DH_region"/>
</dbReference>
<reference evidence="2 3" key="1">
    <citation type="submission" date="2019-08" db="EMBL/GenBank/DDBJ databases">
        <title>Actinomadura sp. nov. CYP1-5 isolated from mountain soil.</title>
        <authorList>
            <person name="Songsumanus A."/>
            <person name="Kuncharoen N."/>
            <person name="Kudo T."/>
            <person name="Yuki M."/>
            <person name="Igarashi Y."/>
            <person name="Tanasupawat S."/>
        </authorList>
    </citation>
    <scope>NUCLEOTIDE SEQUENCE [LARGE SCALE GENOMIC DNA]</scope>
    <source>
        <strain evidence="2 3">GKU157</strain>
    </source>
</reference>
<dbReference type="InterPro" id="IPR029069">
    <property type="entry name" value="HotDog_dom_sf"/>
</dbReference>
<accession>A0A5D0UMZ6</accession>
<dbReference type="AlphaFoldDB" id="A0A5D0UMZ6"/>
<dbReference type="OrthoDB" id="4538899at2"/>
<organism evidence="2 3">
    <name type="scientific">Actinomadura syzygii</name>
    <dbReference type="NCBI Taxonomy" id="1427538"/>
    <lineage>
        <taxon>Bacteria</taxon>
        <taxon>Bacillati</taxon>
        <taxon>Actinomycetota</taxon>
        <taxon>Actinomycetes</taxon>
        <taxon>Streptosporangiales</taxon>
        <taxon>Thermomonosporaceae</taxon>
        <taxon>Actinomadura</taxon>
    </lineage>
</organism>
<dbReference type="Pfam" id="PF13452">
    <property type="entry name" value="FAS1_DH_region"/>
    <property type="match status" value="1"/>
</dbReference>
<protein>
    <recommendedName>
        <fullName evidence="1">FAS1-like dehydratase domain-containing protein</fullName>
    </recommendedName>
</protein>
<gene>
    <name evidence="2" type="ORF">FXF65_01665</name>
</gene>